<proteinExistence type="predicted"/>
<comment type="caution">
    <text evidence="1">The sequence shown here is derived from an EMBL/GenBank/DDBJ whole genome shotgun (WGS) entry which is preliminary data.</text>
</comment>
<accession>A0ACC6UYJ4</accession>
<evidence type="ECO:0000313" key="2">
    <source>
        <dbReference type="Proteomes" id="UP000033636"/>
    </source>
</evidence>
<dbReference type="EMBL" id="JZWT02000002">
    <property type="protein sequence ID" value="MFB6489771.1"/>
    <property type="molecule type" value="Genomic_DNA"/>
</dbReference>
<organism evidence="1 2">
    <name type="scientific">Thermoproteus sp. AZ2</name>
    <dbReference type="NCBI Taxonomy" id="1609232"/>
    <lineage>
        <taxon>Archaea</taxon>
        <taxon>Thermoproteota</taxon>
        <taxon>Thermoprotei</taxon>
        <taxon>Thermoproteales</taxon>
        <taxon>Thermoproteaceae</taxon>
        <taxon>Thermoproteus</taxon>
    </lineage>
</organism>
<dbReference type="Proteomes" id="UP000033636">
    <property type="component" value="Unassembled WGS sequence"/>
</dbReference>
<protein>
    <submittedName>
        <fullName evidence="1">Uncharacterized protein</fullName>
    </submittedName>
</protein>
<gene>
    <name evidence="1" type="ORF">TU35_000750</name>
</gene>
<reference evidence="1" key="1">
    <citation type="submission" date="2024-07" db="EMBL/GenBank/DDBJ databases">
        <title>Metagenome and Metagenome-Assembled Genomes of Archaea from a hot spring from the geothermal field of Los Azufres, Mexico.</title>
        <authorList>
            <person name="Marin-Paredes R."/>
            <person name="Martinez-Romero E."/>
            <person name="Servin-Garciduenas L.E."/>
        </authorList>
    </citation>
    <scope>NUCLEOTIDE SEQUENCE</scope>
</reference>
<name>A0ACC6UYJ4_9CREN</name>
<evidence type="ECO:0000313" key="1">
    <source>
        <dbReference type="EMBL" id="MFB6489771.1"/>
    </source>
</evidence>
<sequence length="110" mass="12898">MSVYLTLSDFEKILTELREAAERYRERRQALEALEERWAKFVELAKAFGVELKLAEDIEFYAGGALPNNDDFINKINRTLAYIRRIKQTYGDLKIIVDLDINIKKIMIKV</sequence>